<dbReference type="InterPro" id="IPR036179">
    <property type="entry name" value="Ig-like_dom_sf"/>
</dbReference>
<keyword evidence="1" id="KW-0732">Signal</keyword>
<proteinExistence type="predicted"/>
<accession>A0A3Q3GF06</accession>
<dbReference type="SMART" id="SM00406">
    <property type="entry name" value="IGv"/>
    <property type="match status" value="1"/>
</dbReference>
<dbReference type="Gene3D" id="2.60.40.10">
    <property type="entry name" value="Immunoglobulins"/>
    <property type="match status" value="1"/>
</dbReference>
<name>A0A3Q3GF06_KRYMA</name>
<dbReference type="PANTHER" id="PTHR23268">
    <property type="entry name" value="T-CELL RECEPTOR BETA CHAIN"/>
    <property type="match status" value="1"/>
</dbReference>
<keyword evidence="2" id="KW-0391">Immunity</keyword>
<feature type="domain" description="Immunoglobulin V-set" evidence="3">
    <location>
        <begin position="29"/>
        <end position="103"/>
    </location>
</feature>
<sequence length="121" mass="13928">MKKMKIRRFFLGLEVRQSHSDLFKSPGEKVEIFCSHDKTDYRVMLWYQQPPGDTALKLTGYLYYQNATFESRFSVTGDGEKEASLHIQNLKYPEDSGEYFGAASMHSDKDSGFLVQKPSTI</sequence>
<dbReference type="CDD" id="cd00099">
    <property type="entry name" value="IgV"/>
    <property type="match status" value="1"/>
</dbReference>
<keyword evidence="5" id="KW-1185">Reference proteome</keyword>
<dbReference type="AlphaFoldDB" id="A0A3Q3GF06"/>
<dbReference type="PANTHER" id="PTHR23268:SF102">
    <property type="entry name" value="IMMUNOGLOBULIN V-SET DOMAIN-CONTAINING PROTEIN"/>
    <property type="match status" value="1"/>
</dbReference>
<evidence type="ECO:0000313" key="4">
    <source>
        <dbReference type="Ensembl" id="ENSKMAP00000022257.1"/>
    </source>
</evidence>
<dbReference type="Pfam" id="PF07686">
    <property type="entry name" value="V-set"/>
    <property type="match status" value="1"/>
</dbReference>
<evidence type="ECO:0000256" key="1">
    <source>
        <dbReference type="ARBA" id="ARBA00022729"/>
    </source>
</evidence>
<dbReference type="GO" id="GO:0005886">
    <property type="term" value="C:plasma membrane"/>
    <property type="evidence" value="ECO:0007669"/>
    <property type="project" value="TreeGrafter"/>
</dbReference>
<dbReference type="Proteomes" id="UP000264800">
    <property type="component" value="Unplaced"/>
</dbReference>
<evidence type="ECO:0000259" key="3">
    <source>
        <dbReference type="SMART" id="SM00406"/>
    </source>
</evidence>
<dbReference type="GO" id="GO:0002376">
    <property type="term" value="P:immune system process"/>
    <property type="evidence" value="ECO:0007669"/>
    <property type="project" value="UniProtKB-KW"/>
</dbReference>
<dbReference type="InterPro" id="IPR013106">
    <property type="entry name" value="Ig_V-set"/>
</dbReference>
<dbReference type="InterPro" id="IPR050413">
    <property type="entry name" value="TCR_beta_variable"/>
</dbReference>
<dbReference type="Ensembl" id="ENSKMAT00000022542.1">
    <property type="protein sequence ID" value="ENSKMAP00000022257.1"/>
    <property type="gene ID" value="ENSKMAG00000016530.1"/>
</dbReference>
<reference evidence="4" key="2">
    <citation type="submission" date="2025-09" db="UniProtKB">
        <authorList>
            <consortium name="Ensembl"/>
        </authorList>
    </citation>
    <scope>IDENTIFICATION</scope>
</reference>
<dbReference type="OMA" id="DTILWYR"/>
<organism evidence="4 5">
    <name type="scientific">Kryptolebias marmoratus</name>
    <name type="common">Mangrove killifish</name>
    <name type="synonym">Rivulus marmoratus</name>
    <dbReference type="NCBI Taxonomy" id="37003"/>
    <lineage>
        <taxon>Eukaryota</taxon>
        <taxon>Metazoa</taxon>
        <taxon>Chordata</taxon>
        <taxon>Craniata</taxon>
        <taxon>Vertebrata</taxon>
        <taxon>Euteleostomi</taxon>
        <taxon>Actinopterygii</taxon>
        <taxon>Neopterygii</taxon>
        <taxon>Teleostei</taxon>
        <taxon>Neoteleostei</taxon>
        <taxon>Acanthomorphata</taxon>
        <taxon>Ovalentaria</taxon>
        <taxon>Atherinomorphae</taxon>
        <taxon>Cyprinodontiformes</taxon>
        <taxon>Rivulidae</taxon>
        <taxon>Kryptolebias</taxon>
    </lineage>
</organism>
<protein>
    <recommendedName>
        <fullName evidence="3">Immunoglobulin V-set domain-containing protein</fullName>
    </recommendedName>
</protein>
<dbReference type="GeneTree" id="ENSGT00940000166007"/>
<evidence type="ECO:0000313" key="5">
    <source>
        <dbReference type="Proteomes" id="UP000264800"/>
    </source>
</evidence>
<dbReference type="SUPFAM" id="SSF48726">
    <property type="entry name" value="Immunoglobulin"/>
    <property type="match status" value="1"/>
</dbReference>
<evidence type="ECO:0000256" key="2">
    <source>
        <dbReference type="ARBA" id="ARBA00022859"/>
    </source>
</evidence>
<dbReference type="GO" id="GO:0007166">
    <property type="term" value="P:cell surface receptor signaling pathway"/>
    <property type="evidence" value="ECO:0007669"/>
    <property type="project" value="TreeGrafter"/>
</dbReference>
<reference evidence="4" key="1">
    <citation type="submission" date="2025-08" db="UniProtKB">
        <authorList>
            <consortium name="Ensembl"/>
        </authorList>
    </citation>
    <scope>IDENTIFICATION</scope>
</reference>
<dbReference type="InterPro" id="IPR013783">
    <property type="entry name" value="Ig-like_fold"/>
</dbReference>